<dbReference type="InterPro" id="IPR018333">
    <property type="entry name" value="Squalene_cyclase"/>
</dbReference>
<dbReference type="PANTHER" id="PTHR11764">
    <property type="entry name" value="TERPENE CYCLASE/MUTASE FAMILY MEMBER"/>
    <property type="match status" value="1"/>
</dbReference>
<name>A0A6A6SZZ3_9PLEO</name>
<dbReference type="SUPFAM" id="SSF48239">
    <property type="entry name" value="Terpenoid cyclases/Protein prenyltransferases"/>
    <property type="match status" value="1"/>
</dbReference>
<dbReference type="GO" id="GO:0006696">
    <property type="term" value="P:ergosterol biosynthetic process"/>
    <property type="evidence" value="ECO:0007669"/>
    <property type="project" value="TreeGrafter"/>
</dbReference>
<keyword evidence="2" id="KW-0677">Repeat</keyword>
<feature type="domain" description="Squalene cyclase C-terminal" evidence="4">
    <location>
        <begin position="1"/>
        <end position="68"/>
    </location>
</feature>
<dbReference type="GO" id="GO:0005811">
    <property type="term" value="C:lipid droplet"/>
    <property type="evidence" value="ECO:0007669"/>
    <property type="project" value="InterPro"/>
</dbReference>
<dbReference type="GO" id="GO:0016740">
    <property type="term" value="F:transferase activity"/>
    <property type="evidence" value="ECO:0007669"/>
    <property type="project" value="UniProtKB-KW"/>
</dbReference>
<dbReference type="GO" id="GO:0016104">
    <property type="term" value="P:triterpenoid biosynthetic process"/>
    <property type="evidence" value="ECO:0007669"/>
    <property type="project" value="InterPro"/>
</dbReference>
<keyword evidence="3" id="KW-0444">Lipid biosynthesis</keyword>
<keyword evidence="3" id="KW-0752">Steroid biosynthesis</keyword>
<gene>
    <name evidence="5" type="ORF">K491DRAFT_583768</name>
</gene>
<reference evidence="5" key="1">
    <citation type="journal article" date="2020" name="Stud. Mycol.">
        <title>101 Dothideomycetes genomes: a test case for predicting lifestyles and emergence of pathogens.</title>
        <authorList>
            <person name="Haridas S."/>
            <person name="Albert R."/>
            <person name="Binder M."/>
            <person name="Bloem J."/>
            <person name="Labutti K."/>
            <person name="Salamov A."/>
            <person name="Andreopoulos B."/>
            <person name="Baker S."/>
            <person name="Barry K."/>
            <person name="Bills G."/>
            <person name="Bluhm B."/>
            <person name="Cannon C."/>
            <person name="Castanera R."/>
            <person name="Culley D."/>
            <person name="Daum C."/>
            <person name="Ezra D."/>
            <person name="Gonzalez J."/>
            <person name="Henrissat B."/>
            <person name="Kuo A."/>
            <person name="Liang C."/>
            <person name="Lipzen A."/>
            <person name="Lutzoni F."/>
            <person name="Magnuson J."/>
            <person name="Mondo S."/>
            <person name="Nolan M."/>
            <person name="Ohm R."/>
            <person name="Pangilinan J."/>
            <person name="Park H.-J."/>
            <person name="Ramirez L."/>
            <person name="Alfaro M."/>
            <person name="Sun H."/>
            <person name="Tritt A."/>
            <person name="Yoshinaga Y."/>
            <person name="Zwiers L.-H."/>
            <person name="Turgeon B."/>
            <person name="Goodwin S."/>
            <person name="Spatafora J."/>
            <person name="Crous P."/>
            <person name="Grigoriev I."/>
        </authorList>
    </citation>
    <scope>NUCLEOTIDE SEQUENCE</scope>
    <source>
        <strain evidence="5">CBS 122681</strain>
    </source>
</reference>
<evidence type="ECO:0000256" key="3">
    <source>
        <dbReference type="ARBA" id="ARBA00022955"/>
    </source>
</evidence>
<keyword evidence="5" id="KW-0808">Transferase</keyword>
<evidence type="ECO:0000313" key="6">
    <source>
        <dbReference type="Proteomes" id="UP000799324"/>
    </source>
</evidence>
<keyword evidence="3" id="KW-0443">Lipid metabolism</keyword>
<protein>
    <submittedName>
        <fullName evidence="5">Terpenoid cyclases/Protein prenyltransferase</fullName>
    </submittedName>
</protein>
<organism evidence="5 6">
    <name type="scientific">Lophiostoma macrostomum CBS 122681</name>
    <dbReference type="NCBI Taxonomy" id="1314788"/>
    <lineage>
        <taxon>Eukaryota</taxon>
        <taxon>Fungi</taxon>
        <taxon>Dikarya</taxon>
        <taxon>Ascomycota</taxon>
        <taxon>Pezizomycotina</taxon>
        <taxon>Dothideomycetes</taxon>
        <taxon>Pleosporomycetidae</taxon>
        <taxon>Pleosporales</taxon>
        <taxon>Lophiostomataceae</taxon>
        <taxon>Lophiostoma</taxon>
    </lineage>
</organism>
<dbReference type="PANTHER" id="PTHR11764:SF20">
    <property type="entry name" value="LANOSTEROL SYNTHASE"/>
    <property type="match status" value="1"/>
</dbReference>
<accession>A0A6A6SZZ3</accession>
<dbReference type="Proteomes" id="UP000799324">
    <property type="component" value="Unassembled WGS sequence"/>
</dbReference>
<keyword evidence="6" id="KW-1185">Reference proteome</keyword>
<proteinExistence type="inferred from homology"/>
<dbReference type="Gene3D" id="1.50.10.20">
    <property type="match status" value="1"/>
</dbReference>
<dbReference type="InterPro" id="IPR032696">
    <property type="entry name" value="SQ_cyclase_C"/>
</dbReference>
<comment type="similarity">
    <text evidence="1">Belongs to the terpene cyclase/mutase family.</text>
</comment>
<dbReference type="InterPro" id="IPR008930">
    <property type="entry name" value="Terpenoid_cyclase/PrenylTrfase"/>
</dbReference>
<evidence type="ECO:0000259" key="4">
    <source>
        <dbReference type="Pfam" id="PF13243"/>
    </source>
</evidence>
<dbReference type="EMBL" id="MU004416">
    <property type="protein sequence ID" value="KAF2651854.1"/>
    <property type="molecule type" value="Genomic_DNA"/>
</dbReference>
<dbReference type="Pfam" id="PF13243">
    <property type="entry name" value="SQHop_cyclase_C"/>
    <property type="match status" value="1"/>
</dbReference>
<evidence type="ECO:0000313" key="5">
    <source>
        <dbReference type="EMBL" id="KAF2651854.1"/>
    </source>
</evidence>
<dbReference type="OrthoDB" id="21502at2759"/>
<feature type="non-terminal residue" evidence="5">
    <location>
        <position position="1"/>
    </location>
</feature>
<feature type="non-terminal residue" evidence="5">
    <location>
        <position position="78"/>
    </location>
</feature>
<evidence type="ECO:0000256" key="1">
    <source>
        <dbReference type="ARBA" id="ARBA00009755"/>
    </source>
</evidence>
<dbReference type="GO" id="GO:0000250">
    <property type="term" value="F:lanosterol synthase activity"/>
    <property type="evidence" value="ECO:0007669"/>
    <property type="project" value="TreeGrafter"/>
</dbReference>
<dbReference type="AlphaFoldDB" id="A0A6A6SZZ3"/>
<sequence length="78" mass="8925">TAWVVIALLEAGYPERGPVERGVRLIMERQQKNGEWRQEGVEGVFNKSCVISYPNYKFVFPVKALGLFARRWGDGRVV</sequence>
<evidence type="ECO:0000256" key="2">
    <source>
        <dbReference type="ARBA" id="ARBA00022737"/>
    </source>
</evidence>